<name>A0A0D2JVG8_9BACT</name>
<accession>A0A0D2JVG8</accession>
<dbReference type="SUPFAM" id="SSF101116">
    <property type="entry name" value="Flagellar export chaperone FliS"/>
    <property type="match status" value="1"/>
</dbReference>
<keyword evidence="9" id="KW-1185">Reference proteome</keyword>
<evidence type="ECO:0000256" key="6">
    <source>
        <dbReference type="PIRNR" id="PIRNR039090"/>
    </source>
</evidence>
<dbReference type="Pfam" id="PF02561">
    <property type="entry name" value="FliS"/>
    <property type="match status" value="1"/>
</dbReference>
<evidence type="ECO:0000313" key="8">
    <source>
        <dbReference type="EMBL" id="KIX13560.1"/>
    </source>
</evidence>
<comment type="similarity">
    <text evidence="2 6">Belongs to the FliS family.</text>
</comment>
<dbReference type="NCBIfam" id="TIGR00208">
    <property type="entry name" value="fliS"/>
    <property type="match status" value="1"/>
</dbReference>
<keyword evidence="4 6" id="KW-1005">Bacterial flagellum biogenesis</keyword>
<evidence type="ECO:0000256" key="3">
    <source>
        <dbReference type="ARBA" id="ARBA00022490"/>
    </source>
</evidence>
<dbReference type="InterPro" id="IPR036584">
    <property type="entry name" value="FliS_sf"/>
</dbReference>
<evidence type="ECO:0000313" key="9">
    <source>
        <dbReference type="Proteomes" id="UP000032233"/>
    </source>
</evidence>
<keyword evidence="5" id="KW-0143">Chaperone</keyword>
<dbReference type="InterPro" id="IPR003713">
    <property type="entry name" value="FliS"/>
</dbReference>
<dbReference type="EMBL" id="AZAC01000015">
    <property type="protein sequence ID" value="KIX13560.1"/>
    <property type="molecule type" value="Genomic_DNA"/>
</dbReference>
<dbReference type="PIRSF" id="PIRSF039090">
    <property type="entry name" value="Flis"/>
    <property type="match status" value="1"/>
</dbReference>
<dbReference type="RefSeq" id="WP_044349263.1">
    <property type="nucleotide sequence ID" value="NZ_AZAC01000015.1"/>
</dbReference>
<dbReference type="STRING" id="1429043.X474_13825"/>
<comment type="caution">
    <text evidence="8">The sequence shown here is derived from an EMBL/GenBank/DDBJ whole genome shotgun (WGS) entry which is preliminary data.</text>
</comment>
<feature type="compositionally biased region" description="Polar residues" evidence="7">
    <location>
        <begin position="127"/>
        <end position="146"/>
    </location>
</feature>
<dbReference type="GO" id="GO:0005829">
    <property type="term" value="C:cytosol"/>
    <property type="evidence" value="ECO:0007669"/>
    <property type="project" value="UniProtKB-SubCell"/>
</dbReference>
<feature type="region of interest" description="Disordered" evidence="7">
    <location>
        <begin position="123"/>
        <end position="146"/>
    </location>
</feature>
<dbReference type="Proteomes" id="UP000032233">
    <property type="component" value="Unassembled WGS sequence"/>
</dbReference>
<sequence>MQAYGQNQYRKTQVATVDRGRLIVLLYEGAISFLTKAKACLADGDIPGASNFINRAQDIIDELNASLNMEQGGDIATNLRRLYVFMGDQLVRAKIKAESAPLEEVIRMLSTLNEAWREAVAKPEAQQALSNRPTPQKTQVRGSMRI</sequence>
<dbReference type="GO" id="GO:0071973">
    <property type="term" value="P:bacterial-type flagellum-dependent cell motility"/>
    <property type="evidence" value="ECO:0007669"/>
    <property type="project" value="TreeGrafter"/>
</dbReference>
<evidence type="ECO:0000256" key="5">
    <source>
        <dbReference type="ARBA" id="ARBA00023186"/>
    </source>
</evidence>
<comment type="subcellular location">
    <subcellularLocation>
        <location evidence="1 6">Cytoplasm</location>
        <location evidence="1 6">Cytosol</location>
    </subcellularLocation>
</comment>
<dbReference type="GO" id="GO:0044780">
    <property type="term" value="P:bacterial-type flagellum assembly"/>
    <property type="evidence" value="ECO:0007669"/>
    <property type="project" value="InterPro"/>
</dbReference>
<dbReference type="PANTHER" id="PTHR34773:SF1">
    <property type="entry name" value="FLAGELLAR SECRETION CHAPERONE FLIS"/>
    <property type="match status" value="1"/>
</dbReference>
<evidence type="ECO:0000256" key="4">
    <source>
        <dbReference type="ARBA" id="ARBA00022795"/>
    </source>
</evidence>
<organism evidence="8 9">
    <name type="scientific">Dethiosulfatarculus sandiegensis</name>
    <dbReference type="NCBI Taxonomy" id="1429043"/>
    <lineage>
        <taxon>Bacteria</taxon>
        <taxon>Pseudomonadati</taxon>
        <taxon>Thermodesulfobacteriota</taxon>
        <taxon>Desulfarculia</taxon>
        <taxon>Desulfarculales</taxon>
        <taxon>Desulfarculaceae</taxon>
        <taxon>Dethiosulfatarculus</taxon>
    </lineage>
</organism>
<dbReference type="PANTHER" id="PTHR34773">
    <property type="entry name" value="FLAGELLAR SECRETION CHAPERONE FLIS"/>
    <property type="match status" value="1"/>
</dbReference>
<dbReference type="FunCoup" id="A0A0D2JVG8">
    <property type="interactions" value="70"/>
</dbReference>
<dbReference type="Gene3D" id="1.20.120.340">
    <property type="entry name" value="Flagellar protein FliS"/>
    <property type="match status" value="1"/>
</dbReference>
<evidence type="ECO:0000256" key="7">
    <source>
        <dbReference type="SAM" id="MobiDB-lite"/>
    </source>
</evidence>
<keyword evidence="3 6" id="KW-0963">Cytoplasm</keyword>
<dbReference type="AlphaFoldDB" id="A0A0D2JVG8"/>
<evidence type="ECO:0000256" key="2">
    <source>
        <dbReference type="ARBA" id="ARBA00008787"/>
    </source>
</evidence>
<evidence type="ECO:0000256" key="1">
    <source>
        <dbReference type="ARBA" id="ARBA00004514"/>
    </source>
</evidence>
<dbReference type="OrthoDB" id="5343669at2"/>
<reference evidence="8 9" key="1">
    <citation type="submission" date="2013-11" db="EMBL/GenBank/DDBJ databases">
        <title>Metagenomic analysis of a methanogenic consortium involved in long chain n-alkane degradation.</title>
        <authorList>
            <person name="Davidova I.A."/>
            <person name="Callaghan A.V."/>
            <person name="Wawrik B."/>
            <person name="Pruitt S."/>
            <person name="Marks C."/>
            <person name="Duncan K.E."/>
            <person name="Suflita J.M."/>
        </authorList>
    </citation>
    <scope>NUCLEOTIDE SEQUENCE [LARGE SCALE GENOMIC DNA]</scope>
    <source>
        <strain evidence="8 9">SPR</strain>
    </source>
</reference>
<protein>
    <recommendedName>
        <fullName evidence="6">Flagellar secretion chaperone FliS</fullName>
    </recommendedName>
</protein>
<proteinExistence type="inferred from homology"/>
<dbReference type="CDD" id="cd16098">
    <property type="entry name" value="FliS"/>
    <property type="match status" value="1"/>
</dbReference>
<gene>
    <name evidence="8" type="ORF">X474_13825</name>
</gene>
<dbReference type="InParanoid" id="A0A0D2JVG8"/>